<dbReference type="InterPro" id="IPR005123">
    <property type="entry name" value="Oxoglu/Fe-dep_dioxygenase_dom"/>
</dbReference>
<evidence type="ECO:0000256" key="1">
    <source>
        <dbReference type="ARBA" id="ARBA00008056"/>
    </source>
</evidence>
<evidence type="ECO:0000256" key="5">
    <source>
        <dbReference type="RuleBase" id="RU003682"/>
    </source>
</evidence>
<keyword evidence="8" id="KW-1185">Reference proteome</keyword>
<name>A0A8R7Q7I9_TRIUA</name>
<proteinExistence type="inferred from homology"/>
<keyword evidence="3 5" id="KW-0560">Oxidoreductase</keyword>
<dbReference type="Gramene" id="TuG1812G0400004030.01.T01">
    <property type="protein sequence ID" value="TuG1812G0400004030.01.T01.cds296155"/>
    <property type="gene ID" value="TuG1812G0400004030.01"/>
</dbReference>
<dbReference type="Gene3D" id="2.60.120.330">
    <property type="entry name" value="B-lactam Antibiotic, Isopenicillin N Synthase, Chain"/>
    <property type="match status" value="1"/>
</dbReference>
<evidence type="ECO:0000313" key="8">
    <source>
        <dbReference type="Proteomes" id="UP000015106"/>
    </source>
</evidence>
<comment type="similarity">
    <text evidence="1 5">Belongs to the iron/ascorbate-dependent oxidoreductase family.</text>
</comment>
<dbReference type="GO" id="GO:0046872">
    <property type="term" value="F:metal ion binding"/>
    <property type="evidence" value="ECO:0007669"/>
    <property type="project" value="UniProtKB-KW"/>
</dbReference>
<dbReference type="InterPro" id="IPR027443">
    <property type="entry name" value="IPNS-like_sf"/>
</dbReference>
<reference evidence="7" key="3">
    <citation type="submission" date="2022-06" db="UniProtKB">
        <authorList>
            <consortium name="EnsemblPlants"/>
        </authorList>
    </citation>
    <scope>IDENTIFICATION</scope>
</reference>
<dbReference type="PANTHER" id="PTHR10209:SF855">
    <property type="entry name" value="FE2OG DIOXYGENASE DOMAIN-CONTAINING PROTEIN"/>
    <property type="match status" value="1"/>
</dbReference>
<keyword evidence="4 5" id="KW-0408">Iron</keyword>
<dbReference type="InterPro" id="IPR044861">
    <property type="entry name" value="IPNS-like_FE2OG_OXY"/>
</dbReference>
<organism evidence="7 8">
    <name type="scientific">Triticum urartu</name>
    <name type="common">Red wild einkorn</name>
    <name type="synonym">Crithodium urartu</name>
    <dbReference type="NCBI Taxonomy" id="4572"/>
    <lineage>
        <taxon>Eukaryota</taxon>
        <taxon>Viridiplantae</taxon>
        <taxon>Streptophyta</taxon>
        <taxon>Embryophyta</taxon>
        <taxon>Tracheophyta</taxon>
        <taxon>Spermatophyta</taxon>
        <taxon>Magnoliopsida</taxon>
        <taxon>Liliopsida</taxon>
        <taxon>Poales</taxon>
        <taxon>Poaceae</taxon>
        <taxon>BOP clade</taxon>
        <taxon>Pooideae</taxon>
        <taxon>Triticodae</taxon>
        <taxon>Triticeae</taxon>
        <taxon>Triticinae</taxon>
        <taxon>Triticum</taxon>
    </lineage>
</organism>
<evidence type="ECO:0000256" key="3">
    <source>
        <dbReference type="ARBA" id="ARBA00023002"/>
    </source>
</evidence>
<keyword evidence="2 5" id="KW-0479">Metal-binding</keyword>
<evidence type="ECO:0000259" key="6">
    <source>
        <dbReference type="PROSITE" id="PS51471"/>
    </source>
</evidence>
<reference evidence="8" key="1">
    <citation type="journal article" date="2013" name="Nature">
        <title>Draft genome of the wheat A-genome progenitor Triticum urartu.</title>
        <authorList>
            <person name="Ling H.Q."/>
            <person name="Zhao S."/>
            <person name="Liu D."/>
            <person name="Wang J."/>
            <person name="Sun H."/>
            <person name="Zhang C."/>
            <person name="Fan H."/>
            <person name="Li D."/>
            <person name="Dong L."/>
            <person name="Tao Y."/>
            <person name="Gao C."/>
            <person name="Wu H."/>
            <person name="Li Y."/>
            <person name="Cui Y."/>
            <person name="Guo X."/>
            <person name="Zheng S."/>
            <person name="Wang B."/>
            <person name="Yu K."/>
            <person name="Liang Q."/>
            <person name="Yang W."/>
            <person name="Lou X."/>
            <person name="Chen J."/>
            <person name="Feng M."/>
            <person name="Jian J."/>
            <person name="Zhang X."/>
            <person name="Luo G."/>
            <person name="Jiang Y."/>
            <person name="Liu J."/>
            <person name="Wang Z."/>
            <person name="Sha Y."/>
            <person name="Zhang B."/>
            <person name="Wu H."/>
            <person name="Tang D."/>
            <person name="Shen Q."/>
            <person name="Xue P."/>
            <person name="Zou S."/>
            <person name="Wang X."/>
            <person name="Liu X."/>
            <person name="Wang F."/>
            <person name="Yang Y."/>
            <person name="An X."/>
            <person name="Dong Z."/>
            <person name="Zhang K."/>
            <person name="Zhang X."/>
            <person name="Luo M.C."/>
            <person name="Dvorak J."/>
            <person name="Tong Y."/>
            <person name="Wang J."/>
            <person name="Yang H."/>
            <person name="Li Z."/>
            <person name="Wang D."/>
            <person name="Zhang A."/>
            <person name="Wang J."/>
        </authorList>
    </citation>
    <scope>NUCLEOTIDE SEQUENCE</scope>
    <source>
        <strain evidence="8">cv. G1812</strain>
    </source>
</reference>
<sequence>MSEVLAAVRRFNEEPAEARAPYYTRDHRRRVRFNSNFDLFQSPAANWRDTLLLEMAPEPPSPEQIPPACRQVVPEYARLVQRLSRTLLGLLSEALGLHRGGYLDLEQDTACLQGLNVAGHYYPACPEPHLTLGTTRHSDPSFLTVLLQVLVDGLDGNKWVDVPAVAGALVVNIGDHLQLMSNDRFKSVEHRVLAKTSGPRLSVACFFGTPGAVASKIV</sequence>
<dbReference type="Proteomes" id="UP000015106">
    <property type="component" value="Chromosome 4"/>
</dbReference>
<dbReference type="EnsemblPlants" id="TuG1812G0400004030.01.T01">
    <property type="protein sequence ID" value="TuG1812G0400004030.01.T01.cds296155"/>
    <property type="gene ID" value="TuG1812G0400004030.01"/>
</dbReference>
<protein>
    <recommendedName>
        <fullName evidence="6">Fe2OG dioxygenase domain-containing protein</fullName>
    </recommendedName>
</protein>
<dbReference type="AlphaFoldDB" id="A0A8R7Q7I9"/>
<dbReference type="GO" id="GO:0051213">
    <property type="term" value="F:dioxygenase activity"/>
    <property type="evidence" value="ECO:0007669"/>
    <property type="project" value="UniProtKB-ARBA"/>
</dbReference>
<reference evidence="7" key="2">
    <citation type="submission" date="2018-03" db="EMBL/GenBank/DDBJ databases">
        <title>The Triticum urartu genome reveals the dynamic nature of wheat genome evolution.</title>
        <authorList>
            <person name="Ling H."/>
            <person name="Ma B."/>
            <person name="Shi X."/>
            <person name="Liu H."/>
            <person name="Dong L."/>
            <person name="Sun H."/>
            <person name="Cao Y."/>
            <person name="Gao Q."/>
            <person name="Zheng S."/>
            <person name="Li Y."/>
            <person name="Yu Y."/>
            <person name="Du H."/>
            <person name="Qi M."/>
            <person name="Li Y."/>
            <person name="Yu H."/>
            <person name="Cui Y."/>
            <person name="Wang N."/>
            <person name="Chen C."/>
            <person name="Wu H."/>
            <person name="Zhao Y."/>
            <person name="Zhang J."/>
            <person name="Li Y."/>
            <person name="Zhou W."/>
            <person name="Zhang B."/>
            <person name="Hu W."/>
            <person name="Eijk M."/>
            <person name="Tang J."/>
            <person name="Witsenboer H."/>
            <person name="Zhao S."/>
            <person name="Li Z."/>
            <person name="Zhang A."/>
            <person name="Wang D."/>
            <person name="Liang C."/>
        </authorList>
    </citation>
    <scope>NUCLEOTIDE SEQUENCE [LARGE SCALE GENOMIC DNA]</scope>
    <source>
        <strain evidence="7">cv. G1812</strain>
    </source>
</reference>
<dbReference type="SUPFAM" id="SSF51197">
    <property type="entry name" value="Clavaminate synthase-like"/>
    <property type="match status" value="1"/>
</dbReference>
<feature type="domain" description="Fe2OG dioxygenase" evidence="6">
    <location>
        <begin position="111"/>
        <end position="210"/>
    </location>
</feature>
<evidence type="ECO:0000313" key="7">
    <source>
        <dbReference type="EnsemblPlants" id="TuG1812G0400004030.01.T01.cds296155"/>
    </source>
</evidence>
<dbReference type="PANTHER" id="PTHR10209">
    <property type="entry name" value="OXIDOREDUCTASE, 2OG-FE II OXYGENASE FAMILY PROTEIN"/>
    <property type="match status" value="1"/>
</dbReference>
<accession>A0A8R7Q7I9</accession>
<dbReference type="Pfam" id="PF03171">
    <property type="entry name" value="2OG-FeII_Oxy"/>
    <property type="match status" value="1"/>
</dbReference>
<evidence type="ECO:0000256" key="4">
    <source>
        <dbReference type="ARBA" id="ARBA00023004"/>
    </source>
</evidence>
<evidence type="ECO:0000256" key="2">
    <source>
        <dbReference type="ARBA" id="ARBA00022723"/>
    </source>
</evidence>
<dbReference type="PROSITE" id="PS51471">
    <property type="entry name" value="FE2OG_OXY"/>
    <property type="match status" value="1"/>
</dbReference>